<dbReference type="RefSeq" id="WP_071080568.1">
    <property type="nucleotide sequence ID" value="NZ_LFKP01000016.1"/>
</dbReference>
<dbReference type="PROSITE" id="PS50935">
    <property type="entry name" value="SSB"/>
    <property type="match status" value="1"/>
</dbReference>
<accession>A0A1S1U021</accession>
<dbReference type="SUPFAM" id="SSF50249">
    <property type="entry name" value="Nucleic acid-binding proteins"/>
    <property type="match status" value="1"/>
</dbReference>
<keyword evidence="4" id="KW-0614">Plasmid</keyword>
<geneLocation type="plasmid" evidence="4">
    <name>pMEG01</name>
</geneLocation>
<evidence type="ECO:0000256" key="2">
    <source>
        <dbReference type="PIRNR" id="PIRNR002070"/>
    </source>
</evidence>
<dbReference type="CDD" id="cd04496">
    <property type="entry name" value="SSB_OBF"/>
    <property type="match status" value="1"/>
</dbReference>
<dbReference type="NCBIfam" id="NF006039">
    <property type="entry name" value="PRK08182.1"/>
    <property type="match status" value="1"/>
</dbReference>
<evidence type="ECO:0000313" key="5">
    <source>
        <dbReference type="Proteomes" id="UP000179840"/>
    </source>
</evidence>
<dbReference type="PIRSF" id="PIRSF002070">
    <property type="entry name" value="SSB"/>
    <property type="match status" value="1"/>
</dbReference>
<feature type="region of interest" description="Disordered" evidence="3">
    <location>
        <begin position="119"/>
        <end position="146"/>
    </location>
</feature>
<name>A0A1S1U021_9BURK</name>
<keyword evidence="1 2" id="KW-0238">DNA-binding</keyword>
<evidence type="ECO:0000256" key="3">
    <source>
        <dbReference type="SAM" id="MobiDB-lite"/>
    </source>
</evidence>
<dbReference type="AlphaFoldDB" id="A0A1S1U021"/>
<dbReference type="InterPro" id="IPR012340">
    <property type="entry name" value="NA-bd_OB-fold"/>
</dbReference>
<sequence length="146" mass="15913">MPNIFQGVGNLADAPSIKNITARTGKAMMAAEMRVFFDEYEKNGDGSYAQSGGIWLPVTTYDHTAENCARLLRKGARVKVEGRLTQFEAHDAAGNAVTAFSVVASAVFLSPTRVDSVQFAESRNKSSPNTSDEPPPYYGEFDERRA</sequence>
<dbReference type="GO" id="GO:0006260">
    <property type="term" value="P:DNA replication"/>
    <property type="evidence" value="ECO:0007669"/>
    <property type="project" value="InterPro"/>
</dbReference>
<evidence type="ECO:0000313" key="4">
    <source>
        <dbReference type="EMBL" id="OHV93840.1"/>
    </source>
</evidence>
<dbReference type="GO" id="GO:0003697">
    <property type="term" value="F:single-stranded DNA binding"/>
    <property type="evidence" value="ECO:0007669"/>
    <property type="project" value="InterPro"/>
</dbReference>
<dbReference type="InterPro" id="IPR000424">
    <property type="entry name" value="Primosome_PriB/ssb"/>
</dbReference>
<dbReference type="InterPro" id="IPR011344">
    <property type="entry name" value="ssDNA-bd"/>
</dbReference>
<dbReference type="Gene3D" id="2.40.50.140">
    <property type="entry name" value="Nucleic acid-binding proteins"/>
    <property type="match status" value="1"/>
</dbReference>
<proteinExistence type="predicted"/>
<comment type="caution">
    <text evidence="4">The sequence shown here is derived from an EMBL/GenBank/DDBJ whole genome shotgun (WGS) entry which is preliminary data.</text>
</comment>
<evidence type="ECO:0000256" key="1">
    <source>
        <dbReference type="ARBA" id="ARBA00023125"/>
    </source>
</evidence>
<organism evidence="4 5">
    <name type="scientific">Janthinobacterium lividum</name>
    <dbReference type="NCBI Taxonomy" id="29581"/>
    <lineage>
        <taxon>Bacteria</taxon>
        <taxon>Pseudomonadati</taxon>
        <taxon>Pseudomonadota</taxon>
        <taxon>Betaproteobacteria</taxon>
        <taxon>Burkholderiales</taxon>
        <taxon>Oxalobacteraceae</taxon>
        <taxon>Janthinobacterium</taxon>
    </lineage>
</organism>
<feature type="compositionally biased region" description="Polar residues" evidence="3">
    <location>
        <begin position="119"/>
        <end position="132"/>
    </location>
</feature>
<reference evidence="4 5" key="1">
    <citation type="submission" date="2015-06" db="EMBL/GenBank/DDBJ databases">
        <title>Draft genome sequencing of a biphenyl-degrading bacterium, Janthinobacterium lividum MEG1.</title>
        <authorList>
            <person name="Shimodaira J."/>
            <person name="Hatta T."/>
        </authorList>
    </citation>
    <scope>NUCLEOTIDE SEQUENCE [LARGE SCALE GENOMIC DNA]</scope>
    <source>
        <strain evidence="4 5">MEG1</strain>
        <plasmid evidence="4">pMEG01</plasmid>
    </source>
</reference>
<dbReference type="EMBL" id="LFKP01000016">
    <property type="protein sequence ID" value="OHV93840.1"/>
    <property type="molecule type" value="Genomic_DNA"/>
</dbReference>
<dbReference type="Pfam" id="PF00436">
    <property type="entry name" value="SSB"/>
    <property type="match status" value="1"/>
</dbReference>
<gene>
    <name evidence="4" type="ORF">AKG95_28925</name>
</gene>
<dbReference type="Proteomes" id="UP000179840">
    <property type="component" value="Unassembled WGS sequence"/>
</dbReference>
<protein>
    <recommendedName>
        <fullName evidence="2">Single-stranded DNA-binding protein</fullName>
    </recommendedName>
</protein>